<feature type="transmembrane region" description="Helical" evidence="2">
    <location>
        <begin position="444"/>
        <end position="466"/>
    </location>
</feature>
<keyword evidence="2" id="KW-1133">Transmembrane helix</keyword>
<accession>D8QR35</accession>
<dbReference type="InParanoid" id="D8QR35"/>
<dbReference type="HOGENOM" id="CLU_561893_0_0_1"/>
<evidence type="ECO:0000313" key="3">
    <source>
        <dbReference type="EMBL" id="EFJ37911.1"/>
    </source>
</evidence>
<dbReference type="Gramene" id="EFJ37911">
    <property type="protein sequence ID" value="EFJ37911"/>
    <property type="gene ID" value="SELMODRAFT_402568"/>
</dbReference>
<dbReference type="AlphaFoldDB" id="D8QR35"/>
<evidence type="ECO:0000256" key="1">
    <source>
        <dbReference type="SAM" id="MobiDB-lite"/>
    </source>
</evidence>
<keyword evidence="2" id="KW-0812">Transmembrane</keyword>
<keyword evidence="2" id="KW-0472">Membrane</keyword>
<evidence type="ECO:0000313" key="4">
    <source>
        <dbReference type="Proteomes" id="UP000001514"/>
    </source>
</evidence>
<reference evidence="3 4" key="1">
    <citation type="journal article" date="2011" name="Science">
        <title>The Selaginella genome identifies genetic changes associated with the evolution of vascular plants.</title>
        <authorList>
            <person name="Banks J.A."/>
            <person name="Nishiyama T."/>
            <person name="Hasebe M."/>
            <person name="Bowman J.L."/>
            <person name="Gribskov M."/>
            <person name="dePamphilis C."/>
            <person name="Albert V.A."/>
            <person name="Aono N."/>
            <person name="Aoyama T."/>
            <person name="Ambrose B.A."/>
            <person name="Ashton N.W."/>
            <person name="Axtell M.J."/>
            <person name="Barker E."/>
            <person name="Barker M.S."/>
            <person name="Bennetzen J.L."/>
            <person name="Bonawitz N.D."/>
            <person name="Chapple C."/>
            <person name="Cheng C."/>
            <person name="Correa L.G."/>
            <person name="Dacre M."/>
            <person name="DeBarry J."/>
            <person name="Dreyer I."/>
            <person name="Elias M."/>
            <person name="Engstrom E.M."/>
            <person name="Estelle M."/>
            <person name="Feng L."/>
            <person name="Finet C."/>
            <person name="Floyd S.K."/>
            <person name="Frommer W.B."/>
            <person name="Fujita T."/>
            <person name="Gramzow L."/>
            <person name="Gutensohn M."/>
            <person name="Harholt J."/>
            <person name="Hattori M."/>
            <person name="Heyl A."/>
            <person name="Hirai T."/>
            <person name="Hiwatashi Y."/>
            <person name="Ishikawa M."/>
            <person name="Iwata M."/>
            <person name="Karol K.G."/>
            <person name="Koehler B."/>
            <person name="Kolukisaoglu U."/>
            <person name="Kubo M."/>
            <person name="Kurata T."/>
            <person name="Lalonde S."/>
            <person name="Li K."/>
            <person name="Li Y."/>
            <person name="Litt A."/>
            <person name="Lyons E."/>
            <person name="Manning G."/>
            <person name="Maruyama T."/>
            <person name="Michael T.P."/>
            <person name="Mikami K."/>
            <person name="Miyazaki S."/>
            <person name="Morinaga S."/>
            <person name="Murata T."/>
            <person name="Mueller-Roeber B."/>
            <person name="Nelson D.R."/>
            <person name="Obara M."/>
            <person name="Oguri Y."/>
            <person name="Olmstead R.G."/>
            <person name="Onodera N."/>
            <person name="Petersen B.L."/>
            <person name="Pils B."/>
            <person name="Prigge M."/>
            <person name="Rensing S.A."/>
            <person name="Riano-Pachon D.M."/>
            <person name="Roberts A.W."/>
            <person name="Sato Y."/>
            <person name="Scheller H.V."/>
            <person name="Schulz B."/>
            <person name="Schulz C."/>
            <person name="Shakirov E.V."/>
            <person name="Shibagaki N."/>
            <person name="Shinohara N."/>
            <person name="Shippen D.E."/>
            <person name="Soerensen I."/>
            <person name="Sotooka R."/>
            <person name="Sugimoto N."/>
            <person name="Sugita M."/>
            <person name="Sumikawa N."/>
            <person name="Tanurdzic M."/>
            <person name="Theissen G."/>
            <person name="Ulvskov P."/>
            <person name="Wakazuki S."/>
            <person name="Weng J.K."/>
            <person name="Willats W.W."/>
            <person name="Wipf D."/>
            <person name="Wolf P.G."/>
            <person name="Yang L."/>
            <person name="Zimmer A.D."/>
            <person name="Zhu Q."/>
            <person name="Mitros T."/>
            <person name="Hellsten U."/>
            <person name="Loque D."/>
            <person name="Otillar R."/>
            <person name="Salamov A."/>
            <person name="Schmutz J."/>
            <person name="Shapiro H."/>
            <person name="Lindquist E."/>
            <person name="Lucas S."/>
            <person name="Rokhsar D."/>
            <person name="Grigoriev I.V."/>
        </authorList>
    </citation>
    <scope>NUCLEOTIDE SEQUENCE [LARGE SCALE GENOMIC DNA]</scope>
</reference>
<dbReference type="KEGG" id="smo:SELMODRAFT_402568"/>
<dbReference type="EMBL" id="GL377565">
    <property type="protein sequence ID" value="EFJ37911.1"/>
    <property type="molecule type" value="Genomic_DNA"/>
</dbReference>
<protein>
    <submittedName>
        <fullName evidence="3">Uncharacterized protein</fullName>
    </submittedName>
</protein>
<keyword evidence="4" id="KW-1185">Reference proteome</keyword>
<feature type="region of interest" description="Disordered" evidence="1">
    <location>
        <begin position="64"/>
        <end position="122"/>
    </location>
</feature>
<feature type="compositionally biased region" description="Basic and acidic residues" evidence="1">
    <location>
        <begin position="99"/>
        <end position="111"/>
    </location>
</feature>
<sequence length="486" mass="53917">MIHREHVPNPHATKGRAMNKKAPKMSISSLLLEARVHAGANDRRFDDLQYADDWIKMNNTTSMTVRPSLDDQESGSPLRNPSPEERFVTSKFKVAPSQDRQRPDLLVREDASGSDSGTRAHGRANLVHPKLFTINVQAETSGASLYPLEVLPSPVDAHLSVRIAFVPTPLVERLPCQRLAIDFIALSAKHVAEEALHVCEHACFDHQAEASHGDEGAGLDYWDNLTHVFELGWTAVHTGVMPEIDDRLREFMNQLISSSSTWRGSCKTMPVSTGVLGPDRKRIAPFATSNPSCLASLLGSGASRPCAFATSSGSCCASATQLNHAPLPSCDRFTSLFLLLVLQDCIEHTWLWMRGSQLNIYTGINMPTWCKFFPRIRVLLGSYDTGKSQVDALVHAPNLDWLCLHPDLLRFGGMDEDEIPCDKDEDCGFDDSGIEKSLLKYRSFYVLICHIFTMYTGASLASTGAYSMRHTTISRTFFYILPSVNF</sequence>
<name>D8QR35_SELML</name>
<organism evidence="4">
    <name type="scientific">Selaginella moellendorffii</name>
    <name type="common">Spikemoss</name>
    <dbReference type="NCBI Taxonomy" id="88036"/>
    <lineage>
        <taxon>Eukaryota</taxon>
        <taxon>Viridiplantae</taxon>
        <taxon>Streptophyta</taxon>
        <taxon>Embryophyta</taxon>
        <taxon>Tracheophyta</taxon>
        <taxon>Lycopodiopsida</taxon>
        <taxon>Selaginellales</taxon>
        <taxon>Selaginellaceae</taxon>
        <taxon>Selaginella</taxon>
    </lineage>
</organism>
<dbReference type="Proteomes" id="UP000001514">
    <property type="component" value="Unassembled WGS sequence"/>
</dbReference>
<evidence type="ECO:0000256" key="2">
    <source>
        <dbReference type="SAM" id="Phobius"/>
    </source>
</evidence>
<proteinExistence type="predicted"/>
<gene>
    <name evidence="3" type="ORF">SELMODRAFT_402568</name>
</gene>
<feature type="compositionally biased region" description="Basic residues" evidence="1">
    <location>
        <begin position="13"/>
        <end position="23"/>
    </location>
</feature>
<feature type="region of interest" description="Disordered" evidence="1">
    <location>
        <begin position="1"/>
        <end position="23"/>
    </location>
</feature>